<protein>
    <submittedName>
        <fullName evidence="1">Uncharacterized protein</fullName>
    </submittedName>
</protein>
<gene>
    <name evidence="1" type="ORF">X474_02520</name>
</gene>
<sequence length="66" mass="7341">MPLSFPVTWLIAALKRPARESWIILVFESAGFTGASQNITAQATCQCFFENAGIRFKNPRLPQKLG</sequence>
<keyword evidence="2" id="KW-1185">Reference proteome</keyword>
<organism evidence="1 2">
    <name type="scientific">Dethiosulfatarculus sandiegensis</name>
    <dbReference type="NCBI Taxonomy" id="1429043"/>
    <lineage>
        <taxon>Bacteria</taxon>
        <taxon>Pseudomonadati</taxon>
        <taxon>Thermodesulfobacteriota</taxon>
        <taxon>Desulfarculia</taxon>
        <taxon>Desulfarculales</taxon>
        <taxon>Desulfarculaceae</taxon>
        <taxon>Dethiosulfatarculus</taxon>
    </lineage>
</organism>
<proteinExistence type="predicted"/>
<dbReference type="STRING" id="1429043.X474_02520"/>
<dbReference type="InParanoid" id="A0A0D2K202"/>
<evidence type="ECO:0000313" key="1">
    <source>
        <dbReference type="EMBL" id="KIX15705.1"/>
    </source>
</evidence>
<dbReference type="EMBL" id="AZAC01000002">
    <property type="protein sequence ID" value="KIX15705.1"/>
    <property type="molecule type" value="Genomic_DNA"/>
</dbReference>
<accession>A0A0D2K202</accession>
<evidence type="ECO:0000313" key="2">
    <source>
        <dbReference type="Proteomes" id="UP000032233"/>
    </source>
</evidence>
<comment type="caution">
    <text evidence="1">The sequence shown here is derived from an EMBL/GenBank/DDBJ whole genome shotgun (WGS) entry which is preliminary data.</text>
</comment>
<name>A0A0D2K202_9BACT</name>
<reference evidence="1 2" key="1">
    <citation type="submission" date="2013-11" db="EMBL/GenBank/DDBJ databases">
        <title>Metagenomic analysis of a methanogenic consortium involved in long chain n-alkane degradation.</title>
        <authorList>
            <person name="Davidova I.A."/>
            <person name="Callaghan A.V."/>
            <person name="Wawrik B."/>
            <person name="Pruitt S."/>
            <person name="Marks C."/>
            <person name="Duncan K.E."/>
            <person name="Suflita J.M."/>
        </authorList>
    </citation>
    <scope>NUCLEOTIDE SEQUENCE [LARGE SCALE GENOMIC DNA]</scope>
    <source>
        <strain evidence="1 2">SPR</strain>
    </source>
</reference>
<dbReference type="AlphaFoldDB" id="A0A0D2K202"/>
<dbReference type="Proteomes" id="UP000032233">
    <property type="component" value="Unassembled WGS sequence"/>
</dbReference>